<feature type="domain" description="Gfo/Idh/MocA-like oxidoreductase N-terminal" evidence="3">
    <location>
        <begin position="2"/>
        <end position="116"/>
    </location>
</feature>
<comment type="caution">
    <text evidence="5">The sequence shown here is derived from an EMBL/GenBank/DDBJ whole genome shotgun (WGS) entry which is preliminary data.</text>
</comment>
<dbReference type="InterPro" id="IPR000683">
    <property type="entry name" value="Gfo/Idh/MocA-like_OxRdtase_N"/>
</dbReference>
<name>A0A931HWZ0_9BACI</name>
<evidence type="ECO:0000313" key="5">
    <source>
        <dbReference type="EMBL" id="MBH0231367.1"/>
    </source>
</evidence>
<gene>
    <name evidence="5" type="ORF">H0267_14160</name>
</gene>
<dbReference type="Pfam" id="PF01408">
    <property type="entry name" value="GFO_IDH_MocA"/>
    <property type="match status" value="1"/>
</dbReference>
<dbReference type="InterPro" id="IPR055170">
    <property type="entry name" value="GFO_IDH_MocA-like_dom"/>
</dbReference>
<dbReference type="SUPFAM" id="SSF55347">
    <property type="entry name" value="Glyceraldehyde-3-phosphate dehydrogenase-like, C-terminal domain"/>
    <property type="match status" value="1"/>
</dbReference>
<reference evidence="5 6" key="1">
    <citation type="journal article" date="2005" name="Int. J. Syst. Evol. Microbiol.">
        <title>Halobacillus yeomjeoni sp. nov., isolated from a marine solar saltern in Korea.</title>
        <authorList>
            <person name="Yoon J.H."/>
            <person name="Kang S.J."/>
            <person name="Lee C.H."/>
            <person name="Oh H.W."/>
            <person name="Oh T.K."/>
        </authorList>
    </citation>
    <scope>NUCLEOTIDE SEQUENCE [LARGE SCALE GENOMIC DNA]</scope>
    <source>
        <strain evidence="5 6">KCTC 3957</strain>
    </source>
</reference>
<dbReference type="GO" id="GO:0000166">
    <property type="term" value="F:nucleotide binding"/>
    <property type="evidence" value="ECO:0007669"/>
    <property type="project" value="InterPro"/>
</dbReference>
<dbReference type="Gene3D" id="3.40.50.720">
    <property type="entry name" value="NAD(P)-binding Rossmann-like Domain"/>
    <property type="match status" value="1"/>
</dbReference>
<dbReference type="Gene3D" id="3.30.360.10">
    <property type="entry name" value="Dihydrodipicolinate Reductase, domain 2"/>
    <property type="match status" value="1"/>
</dbReference>
<evidence type="ECO:0000259" key="3">
    <source>
        <dbReference type="Pfam" id="PF01408"/>
    </source>
</evidence>
<dbReference type="Pfam" id="PF22725">
    <property type="entry name" value="GFO_IDH_MocA_C3"/>
    <property type="match status" value="1"/>
</dbReference>
<dbReference type="InterPro" id="IPR036291">
    <property type="entry name" value="NAD(P)-bd_dom_sf"/>
</dbReference>
<dbReference type="GO" id="GO:0016491">
    <property type="term" value="F:oxidoreductase activity"/>
    <property type="evidence" value="ECO:0007669"/>
    <property type="project" value="UniProtKB-KW"/>
</dbReference>
<comment type="similarity">
    <text evidence="1">Belongs to the Gfo/Idh/MocA family.</text>
</comment>
<dbReference type="AlphaFoldDB" id="A0A931HWZ0"/>
<feature type="domain" description="GFO/IDH/MocA-like oxidoreductase" evidence="4">
    <location>
        <begin position="129"/>
        <end position="245"/>
    </location>
</feature>
<dbReference type="InterPro" id="IPR050984">
    <property type="entry name" value="Gfo/Idh/MocA_domain"/>
</dbReference>
<keyword evidence="2" id="KW-0560">Oxidoreductase</keyword>
<protein>
    <submittedName>
        <fullName evidence="5">Gfo/Idh/MocA family oxidoreductase</fullName>
    </submittedName>
</protein>
<dbReference type="RefSeq" id="WP_197317994.1">
    <property type="nucleotide sequence ID" value="NZ_JADZSC010000003.1"/>
</dbReference>
<dbReference type="PANTHER" id="PTHR22604:SF105">
    <property type="entry name" value="TRANS-1,2-DIHYDROBENZENE-1,2-DIOL DEHYDROGENASE"/>
    <property type="match status" value="1"/>
</dbReference>
<dbReference type="EMBL" id="JADZSC010000003">
    <property type="protein sequence ID" value="MBH0231367.1"/>
    <property type="molecule type" value="Genomic_DNA"/>
</dbReference>
<proteinExistence type="inferred from homology"/>
<keyword evidence="6" id="KW-1185">Reference proteome</keyword>
<organism evidence="5 6">
    <name type="scientific">Halobacillus yeomjeoni</name>
    <dbReference type="NCBI Taxonomy" id="311194"/>
    <lineage>
        <taxon>Bacteria</taxon>
        <taxon>Bacillati</taxon>
        <taxon>Bacillota</taxon>
        <taxon>Bacilli</taxon>
        <taxon>Bacillales</taxon>
        <taxon>Bacillaceae</taxon>
        <taxon>Halobacillus</taxon>
    </lineage>
</organism>
<accession>A0A931HWZ0</accession>
<dbReference type="SUPFAM" id="SSF51735">
    <property type="entry name" value="NAD(P)-binding Rossmann-fold domains"/>
    <property type="match status" value="1"/>
</dbReference>
<evidence type="ECO:0000259" key="4">
    <source>
        <dbReference type="Pfam" id="PF22725"/>
    </source>
</evidence>
<sequence length="319" mass="35715">MKWGIMGAANIARKALIPALQRAEGAEVTAVASLSGKEKELAETFDIPYTYGSYEELLNDSEVEAVYIPLPNHLHKEWTIKAAQAGKHVLCEKPAALNRADMEKMLQACEENDVYFLEAFMYQFHPQHEKVKQLIEEGAVGEVSMIRASFSFLFDRSNYNIRLDPEKGGGALWDIGCYGLHSALNVMNEEVKDVQVTGSIDQEHGVDTTAAASLLLENGVVVQVDCSFDATFRNEYQVIGSEGIIKVHDAYRPDKRDHKGLITVFDSEGEQVAIEEGDQYWLQVETFMDAIRNNGSLESYHQASLRYLDVMEQLQNGLK</sequence>
<evidence type="ECO:0000313" key="6">
    <source>
        <dbReference type="Proteomes" id="UP000614490"/>
    </source>
</evidence>
<dbReference type="PANTHER" id="PTHR22604">
    <property type="entry name" value="OXIDOREDUCTASES"/>
    <property type="match status" value="1"/>
</dbReference>
<evidence type="ECO:0000256" key="1">
    <source>
        <dbReference type="ARBA" id="ARBA00010928"/>
    </source>
</evidence>
<evidence type="ECO:0000256" key="2">
    <source>
        <dbReference type="ARBA" id="ARBA00023002"/>
    </source>
</evidence>
<dbReference type="Proteomes" id="UP000614490">
    <property type="component" value="Unassembled WGS sequence"/>
</dbReference>